<keyword evidence="2" id="KW-0134">Cell wall</keyword>
<evidence type="ECO:0000313" key="12">
    <source>
        <dbReference type="Proteomes" id="UP000051647"/>
    </source>
</evidence>
<keyword evidence="5" id="KW-0572">Peptidoglycan-anchor</keyword>
<sequence>MKKSIVKLLAIGMLLGGVIVPATVTDNGSTTPQITTTQTAKAATTTSDSDKTQTVPYQVYKTDTNTKSMSSQYFTDTATVTPNSDGTYKVTLTVKVPSIASVDILTMNGDKVTDSAKDGTTYQDVSFNVDKLSDLDGTLNSTMQIKVLGLGLMKPTADFKFDTSNLKDVAESDSDSDTNDDSDSSTDTNTDPGTDTNTNGSGDESTGYDGDYDPIIADPDKDNGSSSSDSGSNVIVGDPETAPSTSTSDDVQEIPYSVLKADSSQGESVSTQFFTGTAKVSKNDDGTYKVMMTMTYPTSFGTQPVTIDSINGGSINADDTKTYTQGGKNYMDFSFNINSMSDLDNLIPCTMTIDVSSYGFNATESVNFKFNSTSSGVAGSSTTGTGSSATNPSGVYGSTSDWPSSTGTDSTDPTSSTDGTTPSSSTDSSTLPQTGNATNSVVLTVIGLAVALMSIVLFKKLSDVKA</sequence>
<feature type="compositionally biased region" description="Low complexity" evidence="6">
    <location>
        <begin position="224"/>
        <end position="233"/>
    </location>
</feature>
<evidence type="ECO:0000256" key="6">
    <source>
        <dbReference type="SAM" id="MobiDB-lite"/>
    </source>
</evidence>
<dbReference type="SUPFAM" id="SSF158911">
    <property type="entry name" value="NEAT domain-like"/>
    <property type="match status" value="2"/>
</dbReference>
<dbReference type="GO" id="GO:0030313">
    <property type="term" value="C:cell envelope"/>
    <property type="evidence" value="ECO:0007669"/>
    <property type="project" value="UniProtKB-SubCell"/>
</dbReference>
<keyword evidence="12" id="KW-1185">Reference proteome</keyword>
<dbReference type="Gene3D" id="2.60.40.1850">
    <property type="match status" value="2"/>
</dbReference>
<evidence type="ECO:0000313" key="11">
    <source>
        <dbReference type="EMBL" id="KRL66943.1"/>
    </source>
</evidence>
<dbReference type="InterPro" id="IPR037250">
    <property type="entry name" value="NEAT_dom_sf"/>
</dbReference>
<evidence type="ECO:0000256" key="3">
    <source>
        <dbReference type="ARBA" id="ARBA00022525"/>
    </source>
</evidence>
<dbReference type="AlphaFoldDB" id="A0A0R1SCN4"/>
<reference evidence="11 12" key="1">
    <citation type="journal article" date="2015" name="Genome Announc.">
        <title>Expanding the biotechnology potential of lactobacilli through comparative genomics of 213 strains and associated genera.</title>
        <authorList>
            <person name="Sun Z."/>
            <person name="Harris H.M."/>
            <person name="McCann A."/>
            <person name="Guo C."/>
            <person name="Argimon S."/>
            <person name="Zhang W."/>
            <person name="Yang X."/>
            <person name="Jeffery I.B."/>
            <person name="Cooney J.C."/>
            <person name="Kagawa T.F."/>
            <person name="Liu W."/>
            <person name="Song Y."/>
            <person name="Salvetti E."/>
            <person name="Wrobel A."/>
            <person name="Rasinkangas P."/>
            <person name="Parkhill J."/>
            <person name="Rea M.C."/>
            <person name="O'Sullivan O."/>
            <person name="Ritari J."/>
            <person name="Douillard F.P."/>
            <person name="Paul Ross R."/>
            <person name="Yang R."/>
            <person name="Briner A.E."/>
            <person name="Felis G.E."/>
            <person name="de Vos W.M."/>
            <person name="Barrangou R."/>
            <person name="Klaenhammer T.R."/>
            <person name="Caufield P.W."/>
            <person name="Cui Y."/>
            <person name="Zhang H."/>
            <person name="O'Toole P.W."/>
        </authorList>
    </citation>
    <scope>NUCLEOTIDE SEQUENCE [LARGE SCALE GENOMIC DNA]</scope>
    <source>
        <strain evidence="11 12">DSM 14857</strain>
    </source>
</reference>
<dbReference type="OrthoDB" id="2326738at2"/>
<dbReference type="InterPro" id="IPR006635">
    <property type="entry name" value="NEAT_dom"/>
</dbReference>
<keyword evidence="7" id="KW-0472">Membrane</keyword>
<comment type="subcellular location">
    <subcellularLocation>
        <location evidence="1">Cell envelope</location>
    </subcellularLocation>
</comment>
<feature type="region of interest" description="Disordered" evidence="6">
    <location>
        <begin position="379"/>
        <end position="434"/>
    </location>
</feature>
<feature type="compositionally biased region" description="Low complexity" evidence="6">
    <location>
        <begin position="379"/>
        <end position="430"/>
    </location>
</feature>
<keyword evidence="4 8" id="KW-0732">Signal</keyword>
<dbReference type="Pfam" id="PF05031">
    <property type="entry name" value="NEAT"/>
    <property type="match status" value="1"/>
</dbReference>
<dbReference type="STRING" id="1423815.FC27_GL002269"/>
<organism evidence="11 12">
    <name type="scientific">Companilactobacillus versmoldensis DSM 14857 = KCTC 3814</name>
    <dbReference type="NCBI Taxonomy" id="1423815"/>
    <lineage>
        <taxon>Bacteria</taxon>
        <taxon>Bacillati</taxon>
        <taxon>Bacillota</taxon>
        <taxon>Bacilli</taxon>
        <taxon>Lactobacillales</taxon>
        <taxon>Lactobacillaceae</taxon>
        <taxon>Companilactobacillus</taxon>
    </lineage>
</organism>
<feature type="compositionally biased region" description="Acidic residues" evidence="6">
    <location>
        <begin position="171"/>
        <end position="184"/>
    </location>
</feature>
<dbReference type="CDD" id="cd06920">
    <property type="entry name" value="NEAT"/>
    <property type="match status" value="1"/>
</dbReference>
<keyword evidence="7" id="KW-0812">Transmembrane</keyword>
<feature type="domain" description="Gram-positive cocci surface proteins LPxTG" evidence="9">
    <location>
        <begin position="428"/>
        <end position="460"/>
    </location>
</feature>
<evidence type="ECO:0000256" key="2">
    <source>
        <dbReference type="ARBA" id="ARBA00022512"/>
    </source>
</evidence>
<evidence type="ECO:0000259" key="9">
    <source>
        <dbReference type="Pfam" id="PF00746"/>
    </source>
</evidence>
<gene>
    <name evidence="11" type="ORF">FC27_GL002269</name>
</gene>
<comment type="caution">
    <text evidence="11">The sequence shown here is derived from an EMBL/GenBank/DDBJ whole genome shotgun (WGS) entry which is preliminary data.</text>
</comment>
<dbReference type="eggNOG" id="ENOG502ZPKG">
    <property type="taxonomic scope" value="Bacteria"/>
</dbReference>
<dbReference type="Pfam" id="PF00746">
    <property type="entry name" value="Gram_pos_anchor"/>
    <property type="match status" value="1"/>
</dbReference>
<feature type="signal peptide" evidence="8">
    <location>
        <begin position="1"/>
        <end position="22"/>
    </location>
</feature>
<evidence type="ECO:0000256" key="4">
    <source>
        <dbReference type="ARBA" id="ARBA00022729"/>
    </source>
</evidence>
<evidence type="ECO:0000256" key="5">
    <source>
        <dbReference type="ARBA" id="ARBA00023088"/>
    </source>
</evidence>
<keyword evidence="3" id="KW-0964">Secreted</keyword>
<keyword evidence="7" id="KW-1133">Transmembrane helix</keyword>
<evidence type="ECO:0000259" key="10">
    <source>
        <dbReference type="Pfam" id="PF05031"/>
    </source>
</evidence>
<dbReference type="Proteomes" id="UP000051647">
    <property type="component" value="Unassembled WGS sequence"/>
</dbReference>
<name>A0A0R1SCN4_9LACO</name>
<feature type="compositionally biased region" description="Low complexity" evidence="6">
    <location>
        <begin position="29"/>
        <end position="47"/>
    </location>
</feature>
<dbReference type="NCBIfam" id="TIGR01167">
    <property type="entry name" value="LPXTG_anchor"/>
    <property type="match status" value="1"/>
</dbReference>
<dbReference type="PATRIC" id="fig|1423815.3.peg.2327"/>
<feature type="domain" description="NEAT" evidence="10">
    <location>
        <begin position="49"/>
        <end position="148"/>
    </location>
</feature>
<protein>
    <recommendedName>
        <fullName evidence="13">Cell surface protein</fullName>
    </recommendedName>
</protein>
<evidence type="ECO:0000256" key="8">
    <source>
        <dbReference type="SAM" id="SignalP"/>
    </source>
</evidence>
<dbReference type="EMBL" id="AZFA01000009">
    <property type="protein sequence ID" value="KRL66943.1"/>
    <property type="molecule type" value="Genomic_DNA"/>
</dbReference>
<feature type="region of interest" description="Disordered" evidence="6">
    <location>
        <begin position="26"/>
        <end position="48"/>
    </location>
</feature>
<dbReference type="RefSeq" id="WP_010624694.1">
    <property type="nucleotide sequence ID" value="NZ_AZFA01000009.1"/>
</dbReference>
<dbReference type="InterPro" id="IPR019931">
    <property type="entry name" value="LPXTG_anchor"/>
</dbReference>
<feature type="region of interest" description="Disordered" evidence="6">
    <location>
        <begin position="169"/>
        <end position="252"/>
    </location>
</feature>
<feature type="compositionally biased region" description="Low complexity" evidence="6">
    <location>
        <begin position="185"/>
        <end position="203"/>
    </location>
</feature>
<accession>A0A0R1SCN4</accession>
<evidence type="ECO:0008006" key="13">
    <source>
        <dbReference type="Google" id="ProtNLM"/>
    </source>
</evidence>
<feature type="transmembrane region" description="Helical" evidence="7">
    <location>
        <begin position="440"/>
        <end position="458"/>
    </location>
</feature>
<feature type="chain" id="PRO_5038334879" description="Cell surface protein" evidence="8">
    <location>
        <begin position="23"/>
        <end position="466"/>
    </location>
</feature>
<proteinExistence type="predicted"/>
<evidence type="ECO:0000256" key="1">
    <source>
        <dbReference type="ARBA" id="ARBA00004196"/>
    </source>
</evidence>
<evidence type="ECO:0000256" key="7">
    <source>
        <dbReference type="SAM" id="Phobius"/>
    </source>
</evidence>